<evidence type="ECO:0000259" key="1">
    <source>
        <dbReference type="Pfam" id="PF09861"/>
    </source>
</evidence>
<feature type="domain" description="LarA-like N-terminal" evidence="1">
    <location>
        <begin position="23"/>
        <end position="186"/>
    </location>
</feature>
<organism evidence="2">
    <name type="scientific">candidate division TA06 bacterium ADurb.Bin131</name>
    <dbReference type="NCBI Taxonomy" id="1852827"/>
    <lineage>
        <taxon>Bacteria</taxon>
        <taxon>Bacteria division TA06</taxon>
    </lineage>
</organism>
<comment type="caution">
    <text evidence="2">The sequence shown here is derived from an EMBL/GenBank/DDBJ whole genome shotgun (WGS) entry which is preliminary data.</text>
</comment>
<dbReference type="GO" id="GO:0050043">
    <property type="term" value="F:lactate racemase activity"/>
    <property type="evidence" value="ECO:0007669"/>
    <property type="project" value="InterPro"/>
</dbReference>
<reference evidence="2" key="1">
    <citation type="submission" date="2017-02" db="EMBL/GenBank/DDBJ databases">
        <title>Delving into the versatile metabolic prowess of the omnipresent phylum Bacteroidetes.</title>
        <authorList>
            <person name="Nobu M.K."/>
            <person name="Mei R."/>
            <person name="Narihiro T."/>
            <person name="Kuroda K."/>
            <person name="Liu W.-T."/>
        </authorList>
    </citation>
    <scope>NUCLEOTIDE SEQUENCE</scope>
    <source>
        <strain evidence="2">ADurb.Bin131</strain>
    </source>
</reference>
<dbReference type="PANTHER" id="PTHR33171:SF17">
    <property type="entry name" value="LARA-LIKE N-TERMINAL DOMAIN-CONTAINING PROTEIN"/>
    <property type="match status" value="1"/>
</dbReference>
<dbReference type="InterPro" id="IPR018657">
    <property type="entry name" value="LarA-like_N"/>
</dbReference>
<dbReference type="InterPro" id="IPR048068">
    <property type="entry name" value="LarA-like"/>
</dbReference>
<evidence type="ECO:0000313" key="2">
    <source>
        <dbReference type="EMBL" id="OQB74865.1"/>
    </source>
</evidence>
<dbReference type="Gene3D" id="3.40.50.11440">
    <property type="match status" value="1"/>
</dbReference>
<sequence length="424" mass="47630">MKSKSGDNPFSEQEFASFLKEVLRSIDFENKKVLAIIPDSTRSGPTGCLFKAILECLYGLSKKIDFMIALGTHPVMDENSLERLLGTTYLNLRDKYPNTEIYQHHWDDDKEIIKIGTITAEEISKISGGLLYEDISVTINHRISEYDHIILGGPVFPHEVVGFSGGYKYLFPGVSGPHFLNKFHWLGALITNPKINGVKNTPVRDAINKAASFINKPITQICYVVKEKKVYGVFVGGQDAWSSAADLSARLNIRYVDEGYKTVISMAPQMYDDIWTAGKCMYKLEPVVEDGGTLIIYAPHITEVSYTHGKYLKKIGYHTRDYFLKQWEIFKDFPGGVLAHSTHVKGIGTFINGVEKPRINVCIATGIDKETCRQINLGYVDPRSIDFSSFNDKNCLVVKDAGEILFRLKNGTVPDIDALYRESK</sequence>
<dbReference type="Pfam" id="PF09861">
    <property type="entry name" value="Lar_N"/>
    <property type="match status" value="1"/>
</dbReference>
<proteinExistence type="predicted"/>
<protein>
    <recommendedName>
        <fullName evidence="1">LarA-like N-terminal domain-containing protein</fullName>
    </recommendedName>
</protein>
<gene>
    <name evidence="2" type="ORF">BWX89_00354</name>
</gene>
<name>A0A1V6CD96_UNCT6</name>
<dbReference type="EMBL" id="MWDQ01000027">
    <property type="protein sequence ID" value="OQB74865.1"/>
    <property type="molecule type" value="Genomic_DNA"/>
</dbReference>
<dbReference type="InterPro" id="IPR043166">
    <property type="entry name" value="LarA-like_C"/>
</dbReference>
<accession>A0A1V6CD96</accession>
<dbReference type="AlphaFoldDB" id="A0A1V6CD96"/>
<dbReference type="PANTHER" id="PTHR33171">
    <property type="entry name" value="LAR_N DOMAIN-CONTAINING PROTEIN"/>
    <property type="match status" value="1"/>
</dbReference>
<dbReference type="Proteomes" id="UP000485562">
    <property type="component" value="Unassembled WGS sequence"/>
</dbReference>
<dbReference type="Gene3D" id="3.90.226.30">
    <property type="match status" value="1"/>
</dbReference>